<dbReference type="HOGENOM" id="CLU_089364_1_0_4"/>
<gene>
    <name evidence="1" type="ordered locus">BMULJ_03766</name>
</gene>
<accession>A0A0H3KK86</accession>
<reference evidence="1 2" key="1">
    <citation type="submission" date="2007-04" db="EMBL/GenBank/DDBJ databases">
        <title>Complete genome sequence of Burkholderia multivorans ATCC 17616.</title>
        <authorList>
            <person name="Ohtsubo Y."/>
            <person name="Yamashita A."/>
            <person name="Kurokawa K."/>
            <person name="Takami H."/>
            <person name="Yuhara S."/>
            <person name="Nishiyama E."/>
            <person name="Endo R."/>
            <person name="Miyazaki R."/>
            <person name="Ono A."/>
            <person name="Yano K."/>
            <person name="Ito M."/>
            <person name="Sota M."/>
            <person name="Yuji N."/>
            <person name="Hattori M."/>
            <person name="Tsuda M."/>
        </authorList>
    </citation>
    <scope>NUCLEOTIDE SEQUENCE [LARGE SCALE GENOMIC DNA]</scope>
    <source>
        <strain evidence="2">ATCC 17616 / 249</strain>
    </source>
</reference>
<dbReference type="Proteomes" id="UP000008815">
    <property type="component" value="Chromosome 2"/>
</dbReference>
<dbReference type="STRING" id="395019.BMULJ_03766"/>
<proteinExistence type="predicted"/>
<dbReference type="KEGG" id="bmj:BMULJ_03766"/>
<evidence type="ECO:0000313" key="2">
    <source>
        <dbReference type="Proteomes" id="UP000008815"/>
    </source>
</evidence>
<sequence>MTLSSTVTAVNKPAQLLVWTDIASEHEDDFNEWYDREHMQERIAIPGFTLARRFHAPTGPRRYLALYRTENLDVFRSEAYRRIFSNQTAWSNRVFERMVDTVRCVGRIESQYGEGEGRSLSLVKVPALRLETPAVGDSLDAQLREAVKRPGIVAGAVMRSEPSLSGPLTGGGAAQTASIGVIWLEGSSTHALVREMREIARTVDCEPSDVATFDLLWALRRSPDAGDDR</sequence>
<protein>
    <submittedName>
        <fullName evidence="1">Uncharacterized protein</fullName>
    </submittedName>
</protein>
<name>A0A0H3KK86_BURM1</name>
<dbReference type="AlphaFoldDB" id="A0A0H3KK86"/>
<dbReference type="RefSeq" id="WP_011881648.1">
    <property type="nucleotide sequence ID" value="NC_010086.1"/>
</dbReference>
<dbReference type="eggNOG" id="ENOG502ZC8Y">
    <property type="taxonomic scope" value="Bacteria"/>
</dbReference>
<organism evidence="1 2">
    <name type="scientific">Burkholderia multivorans (strain ATCC 17616 / 249)</name>
    <dbReference type="NCBI Taxonomy" id="395019"/>
    <lineage>
        <taxon>Bacteria</taxon>
        <taxon>Pseudomonadati</taxon>
        <taxon>Pseudomonadota</taxon>
        <taxon>Betaproteobacteria</taxon>
        <taxon>Burkholderiales</taxon>
        <taxon>Burkholderiaceae</taxon>
        <taxon>Burkholderia</taxon>
        <taxon>Burkholderia cepacia complex</taxon>
    </lineage>
</organism>
<dbReference type="KEGG" id="bmu:Bmul_4751"/>
<evidence type="ECO:0000313" key="1">
    <source>
        <dbReference type="EMBL" id="BAG45629.1"/>
    </source>
</evidence>
<dbReference type="EMBL" id="AP009386">
    <property type="protein sequence ID" value="BAG45629.1"/>
    <property type="molecule type" value="Genomic_DNA"/>
</dbReference>
<keyword evidence="2" id="KW-1185">Reference proteome</keyword>